<gene>
    <name evidence="2" type="ORF">GCM10022233_11370</name>
</gene>
<sequence length="72" mass="7526">MVGLRGRYGEGGEGQGAGDGGHGGSNAHALPHMERAPQSTVSRSGSRGAQVIKESVDSVDQISDGNEWLYDW</sequence>
<comment type="caution">
    <text evidence="2">The sequence shown here is derived from an EMBL/GenBank/DDBJ whole genome shotgun (WGS) entry which is preliminary data.</text>
</comment>
<evidence type="ECO:0000313" key="2">
    <source>
        <dbReference type="EMBL" id="GAA4043832.1"/>
    </source>
</evidence>
<evidence type="ECO:0000313" key="3">
    <source>
        <dbReference type="Proteomes" id="UP001499984"/>
    </source>
</evidence>
<dbReference type="EMBL" id="BAAAZY010000005">
    <property type="protein sequence ID" value="GAA4043832.1"/>
    <property type="molecule type" value="Genomic_DNA"/>
</dbReference>
<proteinExistence type="predicted"/>
<dbReference type="Proteomes" id="UP001499984">
    <property type="component" value="Unassembled WGS sequence"/>
</dbReference>
<keyword evidence="3" id="KW-1185">Reference proteome</keyword>
<feature type="compositionally biased region" description="Gly residues" evidence="1">
    <location>
        <begin position="9"/>
        <end position="24"/>
    </location>
</feature>
<protein>
    <submittedName>
        <fullName evidence="2">Uncharacterized protein</fullName>
    </submittedName>
</protein>
<evidence type="ECO:0000256" key="1">
    <source>
        <dbReference type="SAM" id="MobiDB-lite"/>
    </source>
</evidence>
<feature type="region of interest" description="Disordered" evidence="1">
    <location>
        <begin position="1"/>
        <end position="72"/>
    </location>
</feature>
<organism evidence="2 3">
    <name type="scientific">Streptomyces shaanxiensis</name>
    <dbReference type="NCBI Taxonomy" id="653357"/>
    <lineage>
        <taxon>Bacteria</taxon>
        <taxon>Bacillati</taxon>
        <taxon>Actinomycetota</taxon>
        <taxon>Actinomycetes</taxon>
        <taxon>Kitasatosporales</taxon>
        <taxon>Streptomycetaceae</taxon>
        <taxon>Streptomyces</taxon>
    </lineage>
</organism>
<reference evidence="3" key="1">
    <citation type="journal article" date="2019" name="Int. J. Syst. Evol. Microbiol.">
        <title>The Global Catalogue of Microorganisms (GCM) 10K type strain sequencing project: providing services to taxonomists for standard genome sequencing and annotation.</title>
        <authorList>
            <consortium name="The Broad Institute Genomics Platform"/>
            <consortium name="The Broad Institute Genome Sequencing Center for Infectious Disease"/>
            <person name="Wu L."/>
            <person name="Ma J."/>
        </authorList>
    </citation>
    <scope>NUCLEOTIDE SEQUENCE [LARGE SCALE GENOMIC DNA]</scope>
    <source>
        <strain evidence="3">JCM 16925</strain>
    </source>
</reference>
<accession>A0ABP7UI77</accession>
<name>A0ABP7UI77_9ACTN</name>
<feature type="compositionally biased region" description="Polar residues" evidence="1">
    <location>
        <begin position="37"/>
        <end position="47"/>
    </location>
</feature>